<evidence type="ECO:0000256" key="1">
    <source>
        <dbReference type="SAM" id="MobiDB-lite"/>
    </source>
</evidence>
<feature type="region of interest" description="Disordered" evidence="1">
    <location>
        <begin position="135"/>
        <end position="155"/>
    </location>
</feature>
<sequence>MCFPLLLRVLYQHMRRPQQHRMIPGLAQQAAAGSHEPELDSPCPDGIFSHKKAQLLLVVLKRCQGLARDYREGGVLERAPCKQTLGWVCAHRRFISGWAPGRHTGRKRGRQGWAGQRERLTCKCRINGGFSQPYQRFGAGKASRGGEQAGPDVSCTSHSLPRTFIWEALRTAQGSSHQPRPGHE</sequence>
<proteinExistence type="predicted"/>
<protein>
    <submittedName>
        <fullName evidence="2">Uncharacterized protein</fullName>
    </submittedName>
</protein>
<evidence type="ECO:0000313" key="3">
    <source>
        <dbReference type="Proteomes" id="UP000527355"/>
    </source>
</evidence>
<gene>
    <name evidence="2" type="ORF">mMyoMyo1_009527</name>
</gene>
<name>A0A7J7SC57_MYOMY</name>
<dbReference type="AlphaFoldDB" id="A0A7J7SC57"/>
<accession>A0A7J7SC57</accession>
<keyword evidence="3" id="KW-1185">Reference proteome</keyword>
<evidence type="ECO:0000313" key="2">
    <source>
        <dbReference type="EMBL" id="KAF6285971.1"/>
    </source>
</evidence>
<comment type="caution">
    <text evidence="2">The sequence shown here is derived from an EMBL/GenBank/DDBJ whole genome shotgun (WGS) entry which is preliminary data.</text>
</comment>
<dbReference type="EMBL" id="JABWUV010000019">
    <property type="protein sequence ID" value="KAF6285971.1"/>
    <property type="molecule type" value="Genomic_DNA"/>
</dbReference>
<reference evidence="2 3" key="1">
    <citation type="journal article" date="2020" name="Nature">
        <title>Six reference-quality genomes reveal evolution of bat adaptations.</title>
        <authorList>
            <person name="Jebb D."/>
            <person name="Huang Z."/>
            <person name="Pippel M."/>
            <person name="Hughes G.M."/>
            <person name="Lavrichenko K."/>
            <person name="Devanna P."/>
            <person name="Winkler S."/>
            <person name="Jermiin L.S."/>
            <person name="Skirmuntt E.C."/>
            <person name="Katzourakis A."/>
            <person name="Burkitt-Gray L."/>
            <person name="Ray D.A."/>
            <person name="Sullivan K.A.M."/>
            <person name="Roscito J.G."/>
            <person name="Kirilenko B.M."/>
            <person name="Davalos L.M."/>
            <person name="Corthals A.P."/>
            <person name="Power M.L."/>
            <person name="Jones G."/>
            <person name="Ransome R.D."/>
            <person name="Dechmann D.K.N."/>
            <person name="Locatelli A.G."/>
            <person name="Puechmaille S.J."/>
            <person name="Fedrigo O."/>
            <person name="Jarvis E.D."/>
            <person name="Hiller M."/>
            <person name="Vernes S.C."/>
            <person name="Myers E.W."/>
            <person name="Teeling E.C."/>
        </authorList>
    </citation>
    <scope>NUCLEOTIDE SEQUENCE [LARGE SCALE GENOMIC DNA]</scope>
    <source>
        <strain evidence="2">MMyoMyo1</strain>
        <tissue evidence="2">Flight muscle</tissue>
    </source>
</reference>
<dbReference type="Proteomes" id="UP000527355">
    <property type="component" value="Unassembled WGS sequence"/>
</dbReference>
<organism evidence="2 3">
    <name type="scientific">Myotis myotis</name>
    <name type="common">Greater mouse-eared bat</name>
    <name type="synonym">Vespertilio myotis</name>
    <dbReference type="NCBI Taxonomy" id="51298"/>
    <lineage>
        <taxon>Eukaryota</taxon>
        <taxon>Metazoa</taxon>
        <taxon>Chordata</taxon>
        <taxon>Craniata</taxon>
        <taxon>Vertebrata</taxon>
        <taxon>Euteleostomi</taxon>
        <taxon>Mammalia</taxon>
        <taxon>Eutheria</taxon>
        <taxon>Laurasiatheria</taxon>
        <taxon>Chiroptera</taxon>
        <taxon>Yangochiroptera</taxon>
        <taxon>Vespertilionidae</taxon>
        <taxon>Myotis</taxon>
    </lineage>
</organism>